<evidence type="ECO:0000313" key="1">
    <source>
        <dbReference type="EMBL" id="KAH9423557.1"/>
    </source>
</evidence>
<keyword evidence="2" id="KW-1185">Reference proteome</keyword>
<accession>A0ABQ8JM56</accession>
<comment type="caution">
    <text evidence="1">The sequence shown here is derived from an EMBL/GenBank/DDBJ whole genome shotgun (WGS) entry which is preliminary data.</text>
</comment>
<reference evidence="1 2" key="2">
    <citation type="journal article" date="2022" name="Mol. Biol. Evol.">
        <title>Comparative Genomics Reveals Insights into the Divergent Evolution of Astigmatic Mites and Household Pest Adaptations.</title>
        <authorList>
            <person name="Xiong Q."/>
            <person name="Wan A.T."/>
            <person name="Liu X."/>
            <person name="Fung C.S."/>
            <person name="Xiao X."/>
            <person name="Malainual N."/>
            <person name="Hou J."/>
            <person name="Wang L."/>
            <person name="Wang M."/>
            <person name="Yang K.Y."/>
            <person name="Cui Y."/>
            <person name="Leung E.L."/>
            <person name="Nong W."/>
            <person name="Shin S.K."/>
            <person name="Au S.W."/>
            <person name="Jeong K.Y."/>
            <person name="Chew F.T."/>
            <person name="Hui J.H."/>
            <person name="Leung T.F."/>
            <person name="Tungtrongchitr A."/>
            <person name="Zhong N."/>
            <person name="Liu Z."/>
            <person name="Tsui S.K."/>
        </authorList>
    </citation>
    <scope>NUCLEOTIDE SEQUENCE [LARGE SCALE GENOMIC DNA]</scope>
    <source>
        <strain evidence="1">Derp</strain>
    </source>
</reference>
<dbReference type="Proteomes" id="UP000887458">
    <property type="component" value="Unassembled WGS sequence"/>
</dbReference>
<proteinExistence type="predicted"/>
<name>A0ABQ8JM56_DERPT</name>
<reference evidence="1 2" key="1">
    <citation type="journal article" date="2018" name="J. Allergy Clin. Immunol.">
        <title>High-quality assembly of Dermatophagoides pteronyssinus genome and transcriptome reveals a wide range of novel allergens.</title>
        <authorList>
            <person name="Liu X.Y."/>
            <person name="Yang K.Y."/>
            <person name="Wang M.Q."/>
            <person name="Kwok J.S."/>
            <person name="Zeng X."/>
            <person name="Yang Z."/>
            <person name="Xiao X.J."/>
            <person name="Lau C.P."/>
            <person name="Li Y."/>
            <person name="Huang Z.M."/>
            <person name="Ba J.G."/>
            <person name="Yim A.K."/>
            <person name="Ouyang C.Y."/>
            <person name="Ngai S.M."/>
            <person name="Chan T.F."/>
            <person name="Leung E.L."/>
            <person name="Liu L."/>
            <person name="Liu Z.G."/>
            <person name="Tsui S.K."/>
        </authorList>
    </citation>
    <scope>NUCLEOTIDE SEQUENCE [LARGE SCALE GENOMIC DNA]</scope>
    <source>
        <strain evidence="1">Derp</strain>
    </source>
</reference>
<dbReference type="EMBL" id="NJHN03000032">
    <property type="protein sequence ID" value="KAH9423557.1"/>
    <property type="molecule type" value="Genomic_DNA"/>
</dbReference>
<sequence length="91" mass="10253">MSQSIRYSHDLEITLLGGIIPSHLKKFLLSIRVTTGYLSFIGVGKYLKYVLFLLESKESTGASYTYKSFVISNTRFFVLPIATTYDSKAIC</sequence>
<organism evidence="1 2">
    <name type="scientific">Dermatophagoides pteronyssinus</name>
    <name type="common">European house dust mite</name>
    <dbReference type="NCBI Taxonomy" id="6956"/>
    <lineage>
        <taxon>Eukaryota</taxon>
        <taxon>Metazoa</taxon>
        <taxon>Ecdysozoa</taxon>
        <taxon>Arthropoda</taxon>
        <taxon>Chelicerata</taxon>
        <taxon>Arachnida</taxon>
        <taxon>Acari</taxon>
        <taxon>Acariformes</taxon>
        <taxon>Sarcoptiformes</taxon>
        <taxon>Astigmata</taxon>
        <taxon>Psoroptidia</taxon>
        <taxon>Analgoidea</taxon>
        <taxon>Pyroglyphidae</taxon>
        <taxon>Dermatophagoidinae</taxon>
        <taxon>Dermatophagoides</taxon>
    </lineage>
</organism>
<evidence type="ECO:0000313" key="2">
    <source>
        <dbReference type="Proteomes" id="UP000887458"/>
    </source>
</evidence>
<protein>
    <submittedName>
        <fullName evidence="1">Uncharacterized protein</fullName>
    </submittedName>
</protein>
<gene>
    <name evidence="1" type="ORF">DERP_003838</name>
</gene>